<proteinExistence type="predicted"/>
<dbReference type="Proteomes" id="UP001152622">
    <property type="component" value="Chromosome 12"/>
</dbReference>
<sequence length="95" mass="10120">MLVLMWGGGKEITPQCGMLRSRDVEESFIQTAAVTGKVRAVRDAPQQASPQLPQCPGAVKPRCHLTLCPLHDSDSTHSSPALRTHTQAALLSGSS</sequence>
<comment type="caution">
    <text evidence="2">The sequence shown here is derived from an EMBL/GenBank/DDBJ whole genome shotgun (WGS) entry which is preliminary data.</text>
</comment>
<reference evidence="2" key="1">
    <citation type="journal article" date="2023" name="Science">
        <title>Genome structures resolve the early diversification of teleost fishes.</title>
        <authorList>
            <person name="Parey E."/>
            <person name="Louis A."/>
            <person name="Montfort J."/>
            <person name="Bouchez O."/>
            <person name="Roques C."/>
            <person name="Iampietro C."/>
            <person name="Lluch J."/>
            <person name="Castinel A."/>
            <person name="Donnadieu C."/>
            <person name="Desvignes T."/>
            <person name="Floi Bucao C."/>
            <person name="Jouanno E."/>
            <person name="Wen M."/>
            <person name="Mejri S."/>
            <person name="Dirks R."/>
            <person name="Jansen H."/>
            <person name="Henkel C."/>
            <person name="Chen W.J."/>
            <person name="Zahm M."/>
            <person name="Cabau C."/>
            <person name="Klopp C."/>
            <person name="Thompson A.W."/>
            <person name="Robinson-Rechavi M."/>
            <person name="Braasch I."/>
            <person name="Lecointre G."/>
            <person name="Bobe J."/>
            <person name="Postlethwait J.H."/>
            <person name="Berthelot C."/>
            <person name="Roest Crollius H."/>
            <person name="Guiguen Y."/>
        </authorList>
    </citation>
    <scope>NUCLEOTIDE SEQUENCE</scope>
    <source>
        <strain evidence="2">WJC10195</strain>
    </source>
</reference>
<organism evidence="2 3">
    <name type="scientific">Synaphobranchus kaupii</name>
    <name type="common">Kaup's arrowtooth eel</name>
    <dbReference type="NCBI Taxonomy" id="118154"/>
    <lineage>
        <taxon>Eukaryota</taxon>
        <taxon>Metazoa</taxon>
        <taxon>Chordata</taxon>
        <taxon>Craniata</taxon>
        <taxon>Vertebrata</taxon>
        <taxon>Euteleostomi</taxon>
        <taxon>Actinopterygii</taxon>
        <taxon>Neopterygii</taxon>
        <taxon>Teleostei</taxon>
        <taxon>Anguilliformes</taxon>
        <taxon>Synaphobranchidae</taxon>
        <taxon>Synaphobranchus</taxon>
    </lineage>
</organism>
<accession>A0A9Q1INC0</accession>
<keyword evidence="3" id="KW-1185">Reference proteome</keyword>
<feature type="region of interest" description="Disordered" evidence="1">
    <location>
        <begin position="72"/>
        <end position="95"/>
    </location>
</feature>
<dbReference type="EMBL" id="JAINUF010000012">
    <property type="protein sequence ID" value="KAJ8346259.1"/>
    <property type="molecule type" value="Genomic_DNA"/>
</dbReference>
<evidence type="ECO:0000256" key="1">
    <source>
        <dbReference type="SAM" id="MobiDB-lite"/>
    </source>
</evidence>
<feature type="compositionally biased region" description="Polar residues" evidence="1">
    <location>
        <begin position="76"/>
        <end position="95"/>
    </location>
</feature>
<protein>
    <submittedName>
        <fullName evidence="2">Uncharacterized protein</fullName>
    </submittedName>
</protein>
<gene>
    <name evidence="2" type="ORF">SKAU_G00304520</name>
</gene>
<evidence type="ECO:0000313" key="3">
    <source>
        <dbReference type="Proteomes" id="UP001152622"/>
    </source>
</evidence>
<evidence type="ECO:0000313" key="2">
    <source>
        <dbReference type="EMBL" id="KAJ8346259.1"/>
    </source>
</evidence>
<name>A0A9Q1INC0_SYNKA</name>
<dbReference type="AlphaFoldDB" id="A0A9Q1INC0"/>